<dbReference type="RefSeq" id="WP_007218165.1">
    <property type="nucleotide sequence ID" value="NZ_JH724088.1"/>
</dbReference>
<dbReference type="PATRIC" id="fig|997874.3.peg.4086"/>
<dbReference type="Proteomes" id="UP000003741">
    <property type="component" value="Unassembled WGS sequence"/>
</dbReference>
<name>I9QCQ7_9BACE</name>
<organism evidence="2 3">
    <name type="scientific">Bacteroides cellulosilyticus CL02T12C19</name>
    <dbReference type="NCBI Taxonomy" id="997874"/>
    <lineage>
        <taxon>Bacteria</taxon>
        <taxon>Pseudomonadati</taxon>
        <taxon>Bacteroidota</taxon>
        <taxon>Bacteroidia</taxon>
        <taxon>Bacteroidales</taxon>
        <taxon>Bacteroidaceae</taxon>
        <taxon>Bacteroides</taxon>
    </lineage>
</organism>
<dbReference type="OrthoDB" id="1035397at2"/>
<keyword evidence="1" id="KW-0175">Coiled coil</keyword>
<evidence type="ECO:0000256" key="1">
    <source>
        <dbReference type="SAM" id="Coils"/>
    </source>
</evidence>
<comment type="caution">
    <text evidence="2">The sequence shown here is derived from an EMBL/GenBank/DDBJ whole genome shotgun (WGS) entry which is preliminary data.</text>
</comment>
<proteinExistence type="predicted"/>
<reference evidence="2 3" key="1">
    <citation type="submission" date="2012-02" db="EMBL/GenBank/DDBJ databases">
        <title>The Genome Sequence of Bacteroides cellulosilyticus CL02T12C19.</title>
        <authorList>
            <consortium name="The Broad Institute Genome Sequencing Platform"/>
            <person name="Earl A."/>
            <person name="Ward D."/>
            <person name="Feldgarden M."/>
            <person name="Gevers D."/>
            <person name="Zitomersky N.L."/>
            <person name="Coyne M.J."/>
            <person name="Comstock L.E."/>
            <person name="Young S.K."/>
            <person name="Zeng Q."/>
            <person name="Gargeya S."/>
            <person name="Fitzgerald M."/>
            <person name="Haas B."/>
            <person name="Abouelleil A."/>
            <person name="Alvarado L."/>
            <person name="Arachchi H.M."/>
            <person name="Berlin A."/>
            <person name="Chapman S.B."/>
            <person name="Gearin G."/>
            <person name="Goldberg J."/>
            <person name="Griggs A."/>
            <person name="Gujja S."/>
            <person name="Hansen M."/>
            <person name="Heiman D."/>
            <person name="Howarth C."/>
            <person name="Larimer J."/>
            <person name="Lui A."/>
            <person name="MacDonald P.J.P."/>
            <person name="McCowen C."/>
            <person name="Montmayeur A."/>
            <person name="Murphy C."/>
            <person name="Neiman D."/>
            <person name="Pearson M."/>
            <person name="Priest M."/>
            <person name="Roberts A."/>
            <person name="Saif S."/>
            <person name="Shea T."/>
            <person name="Sisk P."/>
            <person name="Stolte C."/>
            <person name="Sykes S."/>
            <person name="Wortman J."/>
            <person name="Nusbaum C."/>
            <person name="Birren B."/>
        </authorList>
    </citation>
    <scope>NUCLEOTIDE SEQUENCE [LARGE SCALE GENOMIC DNA]</scope>
    <source>
        <strain evidence="2 3">CL02T12C19</strain>
    </source>
</reference>
<evidence type="ECO:0000313" key="2">
    <source>
        <dbReference type="EMBL" id="EIY26793.1"/>
    </source>
</evidence>
<dbReference type="EMBL" id="AGXG01000088">
    <property type="protein sequence ID" value="EIY26793.1"/>
    <property type="molecule type" value="Genomic_DNA"/>
</dbReference>
<protein>
    <recommendedName>
        <fullName evidence="4">Phage head morphogenesis domain-containing protein</fullName>
    </recommendedName>
</protein>
<keyword evidence="3" id="KW-1185">Reference proteome</keyword>
<dbReference type="HOGENOM" id="CLU_1060311_0_0_10"/>
<evidence type="ECO:0000313" key="3">
    <source>
        <dbReference type="Proteomes" id="UP000003741"/>
    </source>
</evidence>
<sequence length="267" mass="30343">MKQPTSKEIEEAKDYLRQRLNAELSMENNLLAIMYQAAKEIIAVSYKYNVPTNQFSFSYNKELQEEVETIIANLRELIEDYTETLAVATHTDEKEHIISFINRESHGKTLVDRINAYTTQFKKELEVAIASGVLLNVAEGELLSSIKESRKSPLFNRHIRQATSQGFPVISRLKVPETYGVGRTNSSFTALDNLTNFAIAEGWMDYFAMIAQKSGAIGFMSFRGSSYPCQQCDDETTYFHVFSNGDPVPPYHAHCCCYIVPIYEIDI</sequence>
<feature type="coiled-coil region" evidence="1">
    <location>
        <begin position="60"/>
        <end position="91"/>
    </location>
</feature>
<dbReference type="AlphaFoldDB" id="I9QCQ7"/>
<gene>
    <name evidence="2" type="ORF">HMPREF1062_03986</name>
</gene>
<accession>I9QCQ7</accession>
<evidence type="ECO:0008006" key="4">
    <source>
        <dbReference type="Google" id="ProtNLM"/>
    </source>
</evidence>